<dbReference type="InterPro" id="IPR011990">
    <property type="entry name" value="TPR-like_helical_dom_sf"/>
</dbReference>
<dbReference type="RefSeq" id="WP_353062402.1">
    <property type="nucleotide sequence ID" value="NZ_CP132942.1"/>
</dbReference>
<dbReference type="SUPFAM" id="SSF48452">
    <property type="entry name" value="TPR-like"/>
    <property type="match status" value="1"/>
</dbReference>
<gene>
    <name evidence="1" type="ORF">RBB77_13970</name>
</gene>
<dbReference type="EMBL" id="CP132942">
    <property type="protein sequence ID" value="XCB31557.1"/>
    <property type="molecule type" value="Genomic_DNA"/>
</dbReference>
<reference evidence="1" key="1">
    <citation type="submission" date="2023-08" db="EMBL/GenBank/DDBJ databases">
        <authorList>
            <person name="Messyasz A."/>
            <person name="Mannisto M.K."/>
            <person name="Kerkhof L.J."/>
            <person name="Haggblom M."/>
        </authorList>
    </citation>
    <scope>NUCLEOTIDE SEQUENCE</scope>
    <source>
        <strain evidence="1">X5P6</strain>
    </source>
</reference>
<dbReference type="Pfam" id="PF13374">
    <property type="entry name" value="TPR_10"/>
    <property type="match status" value="1"/>
</dbReference>
<dbReference type="AlphaFoldDB" id="A0AAU7ZK25"/>
<accession>A0AAU7ZK25</accession>
<proteinExistence type="predicted"/>
<name>A0AAU7ZK25_9BACT</name>
<dbReference type="KEGG" id="tpsc:RBB77_13970"/>
<evidence type="ECO:0000313" key="1">
    <source>
        <dbReference type="EMBL" id="XCB31557.1"/>
    </source>
</evidence>
<protein>
    <submittedName>
        <fullName evidence="1">Tetratricopeptide repeat protein</fullName>
    </submittedName>
</protein>
<sequence length="171" mass="19065">MVSRYTREPAPSEWAKTQNSLGNALQVLGERESGNERLEEAVPVCEAALEERTRDHVPFEWARAQNNLGNALWALAERENGTAELEKAVIVFRAALEIRTHDCEPLDWALTRVISGMYSGVSESGSALWPCWCNLARDQKVLILIVRGDPLPQAAVVLARRVLARRSETSN</sequence>
<dbReference type="Gene3D" id="1.25.40.10">
    <property type="entry name" value="Tetratricopeptide repeat domain"/>
    <property type="match status" value="1"/>
</dbReference>
<organism evidence="1">
    <name type="scientific">Tunturiibacter psychrotolerans</name>
    <dbReference type="NCBI Taxonomy" id="3069686"/>
    <lineage>
        <taxon>Bacteria</taxon>
        <taxon>Pseudomonadati</taxon>
        <taxon>Acidobacteriota</taxon>
        <taxon>Terriglobia</taxon>
        <taxon>Terriglobales</taxon>
        <taxon>Acidobacteriaceae</taxon>
        <taxon>Tunturiibacter</taxon>
    </lineage>
</organism>
<reference evidence="1" key="2">
    <citation type="journal article" date="2024" name="Environ. Microbiol.">
        <title>Genome analysis and description of Tunturibacter gen. nov. expands the diversity of Terriglobia in tundra soils.</title>
        <authorList>
            <person name="Messyasz A."/>
            <person name="Mannisto M.K."/>
            <person name="Kerkhof L.J."/>
            <person name="Haggblom M.M."/>
        </authorList>
    </citation>
    <scope>NUCLEOTIDE SEQUENCE</scope>
    <source>
        <strain evidence="1">X5P6</strain>
    </source>
</reference>